<dbReference type="NCBIfam" id="NF046065">
    <property type="entry name" value="MtxRegRemB"/>
    <property type="match status" value="1"/>
</dbReference>
<gene>
    <name evidence="1" type="ORF">E7512_12555</name>
</gene>
<proteinExistence type="predicted"/>
<protein>
    <submittedName>
        <fullName evidence="1">DUF370 domain-containing protein</fullName>
    </submittedName>
</protein>
<evidence type="ECO:0000313" key="2">
    <source>
        <dbReference type="Proteomes" id="UP000754750"/>
    </source>
</evidence>
<comment type="caution">
    <text evidence="1">The sequence shown here is derived from an EMBL/GenBank/DDBJ whole genome shotgun (WGS) entry which is preliminary data.</text>
</comment>
<reference evidence="1" key="1">
    <citation type="submission" date="2019-04" db="EMBL/GenBank/DDBJ databases">
        <title>Evolution of Biomass-Degrading Anaerobic Consortia Revealed by Metagenomics.</title>
        <authorList>
            <person name="Peng X."/>
        </authorList>
    </citation>
    <scope>NUCLEOTIDE SEQUENCE</scope>
    <source>
        <strain evidence="1">SIG551</strain>
    </source>
</reference>
<dbReference type="AlphaFoldDB" id="A0A928KZ98"/>
<sequence>MYLHLGQDTVIQTKDIIGIFDLENSTISKYTREYLAKAERSGRVINVSMEMPKSFVLCCDKSEQITVYISQISSTTLLKRSRFMENLSNV</sequence>
<dbReference type="Proteomes" id="UP000754750">
    <property type="component" value="Unassembled WGS sequence"/>
</dbReference>
<dbReference type="RefSeq" id="WP_020074596.1">
    <property type="nucleotide sequence ID" value="NZ_JBKWRC010000003.1"/>
</dbReference>
<dbReference type="InterPro" id="IPR007169">
    <property type="entry name" value="RemA-like"/>
</dbReference>
<dbReference type="EMBL" id="SVNY01000007">
    <property type="protein sequence ID" value="MBE6834384.1"/>
    <property type="molecule type" value="Genomic_DNA"/>
</dbReference>
<evidence type="ECO:0000313" key="1">
    <source>
        <dbReference type="EMBL" id="MBE6834384.1"/>
    </source>
</evidence>
<organism evidence="1 2">
    <name type="scientific">Faecalispora sporosphaeroides</name>
    <dbReference type="NCBI Taxonomy" id="1549"/>
    <lineage>
        <taxon>Bacteria</taxon>
        <taxon>Bacillati</taxon>
        <taxon>Bacillota</taxon>
        <taxon>Clostridia</taxon>
        <taxon>Eubacteriales</taxon>
        <taxon>Oscillospiraceae</taxon>
        <taxon>Faecalispora</taxon>
    </lineage>
</organism>
<name>A0A928KZ98_9FIRM</name>
<dbReference type="Pfam" id="PF04025">
    <property type="entry name" value="RemA-like"/>
    <property type="match status" value="1"/>
</dbReference>
<accession>A0A928KZ98</accession>